<accession>A0ABZ3D8R3</accession>
<dbReference type="Proteomes" id="UP001449795">
    <property type="component" value="Chromosome"/>
</dbReference>
<organism evidence="2 3">
    <name type="scientific">Nguyenibacter vanlangensis</name>
    <dbReference type="NCBI Taxonomy" id="1216886"/>
    <lineage>
        <taxon>Bacteria</taxon>
        <taxon>Pseudomonadati</taxon>
        <taxon>Pseudomonadota</taxon>
        <taxon>Alphaproteobacteria</taxon>
        <taxon>Acetobacterales</taxon>
        <taxon>Acetobacteraceae</taxon>
        <taxon>Nguyenibacter</taxon>
    </lineage>
</organism>
<dbReference type="PROSITE" id="PS51318">
    <property type="entry name" value="TAT"/>
    <property type="match status" value="1"/>
</dbReference>
<dbReference type="PANTHER" id="PTHR31528:SF3">
    <property type="entry name" value="THIAMINE BIOSYNTHESIS PROTEIN HI_0357-RELATED"/>
    <property type="match status" value="1"/>
</dbReference>
<feature type="domain" description="SsuA/THI5-like" evidence="1">
    <location>
        <begin position="57"/>
        <end position="261"/>
    </location>
</feature>
<evidence type="ECO:0000313" key="3">
    <source>
        <dbReference type="Proteomes" id="UP001449795"/>
    </source>
</evidence>
<protein>
    <submittedName>
        <fullName evidence="2">ABC transporter substrate-binding protein</fullName>
    </submittedName>
</protein>
<reference evidence="2 3" key="1">
    <citation type="submission" date="2024-04" db="EMBL/GenBank/DDBJ databases">
        <title>Complete genome sequence of Nguyenibacter vanlangesis HBCM-1154, a strain capable of nitrogen fixation, IAA production, and phosphorus solubilization isolated from sugarcane soil.</title>
        <authorList>
            <person name="MY HANH P."/>
        </authorList>
    </citation>
    <scope>NUCLEOTIDE SEQUENCE [LARGE SCALE GENOMIC DNA]</scope>
    <source>
        <strain evidence="2 3">HBCM 1154</strain>
    </source>
</reference>
<keyword evidence="3" id="KW-1185">Reference proteome</keyword>
<dbReference type="InterPro" id="IPR006311">
    <property type="entry name" value="TAT_signal"/>
</dbReference>
<dbReference type="EMBL" id="CP152276">
    <property type="protein sequence ID" value="XAE43974.1"/>
    <property type="molecule type" value="Genomic_DNA"/>
</dbReference>
<proteinExistence type="predicted"/>
<dbReference type="PANTHER" id="PTHR31528">
    <property type="entry name" value="4-AMINO-5-HYDROXYMETHYL-2-METHYLPYRIMIDINE PHOSPHATE SYNTHASE THI11-RELATED"/>
    <property type="match status" value="1"/>
</dbReference>
<dbReference type="RefSeq" id="WP_342629304.1">
    <property type="nucleotide sequence ID" value="NZ_CP152276.1"/>
</dbReference>
<evidence type="ECO:0000313" key="2">
    <source>
        <dbReference type="EMBL" id="XAE43974.1"/>
    </source>
</evidence>
<dbReference type="SUPFAM" id="SSF53850">
    <property type="entry name" value="Periplasmic binding protein-like II"/>
    <property type="match status" value="1"/>
</dbReference>
<dbReference type="Pfam" id="PF09084">
    <property type="entry name" value="NMT1"/>
    <property type="match status" value="1"/>
</dbReference>
<gene>
    <name evidence="2" type="ORF">AAC691_05945</name>
</gene>
<dbReference type="InterPro" id="IPR015168">
    <property type="entry name" value="SsuA/THI5"/>
</dbReference>
<dbReference type="InterPro" id="IPR027939">
    <property type="entry name" value="NMT1/THI5"/>
</dbReference>
<evidence type="ECO:0000259" key="1">
    <source>
        <dbReference type="Pfam" id="PF09084"/>
    </source>
</evidence>
<sequence>MPDRAIGRRAALLGMTMTGAGARALGAHASGAHASDAHASDTSAPGRLTLVTNWYAQPELGGFYQAQESGLYRAAGLDVTIRSGGPQVNAMQLLLAGACDVIVGQPDAAMVAALRGIPVVTIGACFQKCMTGFLTHPDIGGLSDLKGHPLLISTEGRSTYWPWLKRTYGFTDAQAGVYTYNLQPFVHDPALAIQSFLSSEPYAVRQMGVAFKYFLFADAGYPTYTNALLVSRRTLETRADALRRFLAASARGWLDYLYHDPAAGDAAILRDNPANTTDHMAWSRRTLREVHAMGAPGQMLLGMSAARWARIHEVVALSGGAAGGAADGAAWRDAYTTALSDALTDTVPA</sequence>
<name>A0ABZ3D8R3_9PROT</name>
<dbReference type="Gene3D" id="3.40.190.10">
    <property type="entry name" value="Periplasmic binding protein-like II"/>
    <property type="match status" value="2"/>
</dbReference>